<feature type="domain" description="FAD-binding PCMH-type" evidence="8">
    <location>
        <begin position="48"/>
        <end position="280"/>
    </location>
</feature>
<gene>
    <name evidence="9" type="ORF">WKW77_26490</name>
</gene>
<keyword evidence="4" id="KW-0274">FAD</keyword>
<dbReference type="InterPro" id="IPR017900">
    <property type="entry name" value="4Fe4S_Fe_S_CS"/>
</dbReference>
<accession>A0ABU8VLW0</accession>
<proteinExistence type="predicted"/>
<dbReference type="SUPFAM" id="SSF56176">
    <property type="entry name" value="FAD-binding/transporter-associated domain-like"/>
    <property type="match status" value="1"/>
</dbReference>
<dbReference type="Proteomes" id="UP001365846">
    <property type="component" value="Unassembled WGS sequence"/>
</dbReference>
<name>A0ABU8VLW0_9BURK</name>
<sequence length="1031" mass="114146">MIPRLASQDQSLDLGAAFVAELRLRGFEGEIAQSQGDRTVFSTDNSIYQLPPAAIAFPRNEADVVRVAKLSNEPQFKSITLAPRGGGTGTNGQSLTNGVLVDLSRHMNQILEINVEERWARVQAGVVKDQLNEAIKQQGLFFAPELSPSNRATIGGMIATDASGQGSVLYGKTRNHVLELKTVLMDGTPWHCRPLDPASLEQVKRREDRIGAIHRLLDQIRTRDADLIAERFPRLNRCVTGYDLAHICDHCGNFNLSSILCGAEGSLAFVTEAKVNLTPIPEFTSLLVIRYGTFDAALRDAGNLMTLEAASSETIDAKVLALARQDAVWHSVKDYFPEDPEGPAEGVNIVEFLASGESELATKLARVKGVLSSSRSSGDRRGYTVAQGEGAAQAIWSMRKKSVGLLGNMHGERRPMPFVEDTVVPPERLADYIAEFRAILDRHGLVYGMFGHVDAGCLHVRPALDMKDPAQETLVREISDEVFELTRRYQGVFWGEHGKGFRSEYAPEFFGPLYPRLQEIKAAFDPDNQLNPGKIAAPPGRSLVRLDEVPTRGQSDRRIPISIREENQDSLHCNGNAACFNYDPEDAMCPSWKATRDRKHSPKGRASLMREWLLRLADVGGDPSEESSRLRGQPRWRQWVDWPRRARNTWSIRRASDDFSNEVKQAMDGCLACKSCVGQCPIKVDVPAFRSRFLEIYHGRYLRPAKDALVSALERVLPMAAKWPLLANWMVTSLLGKTLLNRLGLVELPALSGVPLIPRLREMGMQIATPKALAALTPAQREVSVVVVQDAFTSYYDTQVVVDACELIQRLGFTPWIAPYRPNGKPEHVLGFLAKFQRTAAANCEMLSALSETGVPLIGIDPSMTLAYRAEYVKALGASLVPKVLLLQEWLAQRLERLPELAPDESPPWRLLPHCTERTNAPAATMDWAKVFRRLGTSVSLVPSGCCGMAGLYGHERAHRETSEKIYKLSWARHIVDPRYKDRTVATGYSCRCQVALIDGKDLQHPAQVLLARMRALHIPDVTATGGIVSA</sequence>
<reference evidence="9 10" key="1">
    <citation type="submission" date="2024-03" db="EMBL/GenBank/DDBJ databases">
        <title>Novel species of the genus Variovorax.</title>
        <authorList>
            <person name="Liu Q."/>
            <person name="Xin Y.-H."/>
        </authorList>
    </citation>
    <scope>NUCLEOTIDE SEQUENCE [LARGE SCALE GENOMIC DNA]</scope>
    <source>
        <strain evidence="9 10">KACC 18899</strain>
    </source>
</reference>
<evidence type="ECO:0000256" key="3">
    <source>
        <dbReference type="ARBA" id="ARBA00022723"/>
    </source>
</evidence>
<dbReference type="SUPFAM" id="SSF55103">
    <property type="entry name" value="FAD-linked oxidases, C-terminal domain"/>
    <property type="match status" value="1"/>
</dbReference>
<dbReference type="PANTHER" id="PTHR11748:SF119">
    <property type="entry name" value="D-2-HYDROXYGLUTARATE DEHYDROGENASE"/>
    <property type="match status" value="1"/>
</dbReference>
<organism evidence="9 10">
    <name type="scientific">Variovorax ureilyticus</name>
    <dbReference type="NCBI Taxonomy" id="1836198"/>
    <lineage>
        <taxon>Bacteria</taxon>
        <taxon>Pseudomonadati</taxon>
        <taxon>Pseudomonadota</taxon>
        <taxon>Betaproteobacteria</taxon>
        <taxon>Burkholderiales</taxon>
        <taxon>Comamonadaceae</taxon>
        <taxon>Variovorax</taxon>
    </lineage>
</organism>
<dbReference type="InterPro" id="IPR016164">
    <property type="entry name" value="FAD-linked_Oxase-like_C"/>
</dbReference>
<evidence type="ECO:0000256" key="4">
    <source>
        <dbReference type="ARBA" id="ARBA00022827"/>
    </source>
</evidence>
<dbReference type="EMBL" id="JBBKZU010000014">
    <property type="protein sequence ID" value="MEJ8814649.1"/>
    <property type="molecule type" value="Genomic_DNA"/>
</dbReference>
<protein>
    <submittedName>
        <fullName evidence="9">FAD-binding and (Fe-S)-binding domain-containing protein</fullName>
    </submittedName>
</protein>
<evidence type="ECO:0000256" key="1">
    <source>
        <dbReference type="ARBA" id="ARBA00001974"/>
    </source>
</evidence>
<keyword evidence="10" id="KW-1185">Reference proteome</keyword>
<dbReference type="Gene3D" id="3.30.465.10">
    <property type="match status" value="1"/>
</dbReference>
<evidence type="ECO:0000259" key="8">
    <source>
        <dbReference type="PROSITE" id="PS51387"/>
    </source>
</evidence>
<keyword evidence="6" id="KW-0408">Iron</keyword>
<dbReference type="PANTHER" id="PTHR11748">
    <property type="entry name" value="D-LACTATE DEHYDROGENASE"/>
    <property type="match status" value="1"/>
</dbReference>
<dbReference type="Pfam" id="PF02913">
    <property type="entry name" value="FAD-oxidase_C"/>
    <property type="match status" value="1"/>
</dbReference>
<dbReference type="InterPro" id="IPR016169">
    <property type="entry name" value="FAD-bd_PCMH_sub2"/>
</dbReference>
<keyword evidence="5" id="KW-0560">Oxidoreductase</keyword>
<dbReference type="SUPFAM" id="SSF46548">
    <property type="entry name" value="alpha-helical ferredoxin"/>
    <property type="match status" value="1"/>
</dbReference>
<dbReference type="RefSeq" id="WP_340359879.1">
    <property type="nucleotide sequence ID" value="NZ_JBBKZU010000014.1"/>
</dbReference>
<evidence type="ECO:0000313" key="10">
    <source>
        <dbReference type="Proteomes" id="UP001365846"/>
    </source>
</evidence>
<dbReference type="PROSITE" id="PS00198">
    <property type="entry name" value="4FE4S_FER_1"/>
    <property type="match status" value="1"/>
</dbReference>
<dbReference type="Gene3D" id="3.30.70.2740">
    <property type="match status" value="1"/>
</dbReference>
<evidence type="ECO:0000256" key="2">
    <source>
        <dbReference type="ARBA" id="ARBA00022630"/>
    </source>
</evidence>
<dbReference type="InterPro" id="IPR016166">
    <property type="entry name" value="FAD-bd_PCMH"/>
</dbReference>
<dbReference type="InterPro" id="IPR006094">
    <property type="entry name" value="Oxid_FAD_bind_N"/>
</dbReference>
<keyword evidence="7" id="KW-0411">Iron-sulfur</keyword>
<evidence type="ECO:0000256" key="7">
    <source>
        <dbReference type="ARBA" id="ARBA00023014"/>
    </source>
</evidence>
<keyword evidence="2" id="KW-0285">Flavoprotein</keyword>
<comment type="caution">
    <text evidence="9">The sequence shown here is derived from an EMBL/GenBank/DDBJ whole genome shotgun (WGS) entry which is preliminary data.</text>
</comment>
<dbReference type="PROSITE" id="PS51387">
    <property type="entry name" value="FAD_PCMH"/>
    <property type="match status" value="1"/>
</dbReference>
<evidence type="ECO:0000256" key="6">
    <source>
        <dbReference type="ARBA" id="ARBA00023004"/>
    </source>
</evidence>
<dbReference type="InterPro" id="IPR036318">
    <property type="entry name" value="FAD-bd_PCMH-like_sf"/>
</dbReference>
<evidence type="ECO:0000313" key="9">
    <source>
        <dbReference type="EMBL" id="MEJ8814649.1"/>
    </source>
</evidence>
<dbReference type="Pfam" id="PF01565">
    <property type="entry name" value="FAD_binding_4"/>
    <property type="match status" value="1"/>
</dbReference>
<dbReference type="InterPro" id="IPR004113">
    <property type="entry name" value="FAD-bd_oxidored_4_C"/>
</dbReference>
<keyword evidence="3" id="KW-0479">Metal-binding</keyword>
<comment type="cofactor">
    <cofactor evidence="1">
        <name>FAD</name>
        <dbReference type="ChEBI" id="CHEBI:57692"/>
    </cofactor>
</comment>
<evidence type="ECO:0000256" key="5">
    <source>
        <dbReference type="ARBA" id="ARBA00023002"/>
    </source>
</evidence>